<dbReference type="SUPFAM" id="SSF52172">
    <property type="entry name" value="CheY-like"/>
    <property type="match status" value="1"/>
</dbReference>
<protein>
    <recommendedName>
        <fullName evidence="2">histidine kinase</fullName>
        <ecNumber evidence="2">2.7.13.3</ecNumber>
    </recommendedName>
</protein>
<dbReference type="GO" id="GO:0000156">
    <property type="term" value="F:phosphorelay response regulator activity"/>
    <property type="evidence" value="ECO:0007669"/>
    <property type="project" value="TreeGrafter"/>
</dbReference>
<dbReference type="CDD" id="cd00082">
    <property type="entry name" value="HisKA"/>
    <property type="match status" value="1"/>
</dbReference>
<evidence type="ECO:0000259" key="10">
    <source>
        <dbReference type="PROSITE" id="PS50112"/>
    </source>
</evidence>
<gene>
    <name evidence="11" type="ORF">SCD_n01861</name>
</gene>
<dbReference type="InterPro" id="IPR050351">
    <property type="entry name" value="BphY/WalK/GraS-like"/>
</dbReference>
<dbReference type="OrthoDB" id="8552871at2"/>
<dbReference type="STRING" id="1163617.SCD_n01861"/>
<dbReference type="AlphaFoldDB" id="S6B530"/>
<dbReference type="GO" id="GO:0030295">
    <property type="term" value="F:protein kinase activator activity"/>
    <property type="evidence" value="ECO:0007669"/>
    <property type="project" value="TreeGrafter"/>
</dbReference>
<evidence type="ECO:0000256" key="3">
    <source>
        <dbReference type="ARBA" id="ARBA00022553"/>
    </source>
</evidence>
<dbReference type="Pfam" id="PF00072">
    <property type="entry name" value="Response_reg"/>
    <property type="match status" value="1"/>
</dbReference>
<dbReference type="GO" id="GO:0016020">
    <property type="term" value="C:membrane"/>
    <property type="evidence" value="ECO:0007669"/>
    <property type="project" value="UniProtKB-SubCell"/>
</dbReference>
<dbReference type="eggNOG" id="COG3437">
    <property type="taxonomic scope" value="Bacteria"/>
</dbReference>
<dbReference type="GO" id="GO:0007234">
    <property type="term" value="P:osmosensory signaling via phosphorelay pathway"/>
    <property type="evidence" value="ECO:0007669"/>
    <property type="project" value="TreeGrafter"/>
</dbReference>
<reference evidence="11 12" key="1">
    <citation type="journal article" date="2012" name="Appl. Environ. Microbiol.">
        <title>Draft genome sequence of a psychrotolerant sulfur-oxidizing bacterium, Sulfuricella denitrificans skB26, and proteomic insights into cold adaptation.</title>
        <authorList>
            <person name="Watanabe T."/>
            <person name="Kojima H."/>
            <person name="Fukui M."/>
        </authorList>
    </citation>
    <scope>NUCLEOTIDE SEQUENCE [LARGE SCALE GENOMIC DNA]</scope>
    <source>
        <strain evidence="12">skB26</strain>
    </source>
</reference>
<dbReference type="eggNOG" id="COG4251">
    <property type="taxonomic scope" value="Bacteria"/>
</dbReference>
<proteinExistence type="predicted"/>
<sequence>MTSILIVEDGPLMAEALKLQLIDCGYQIAALVSNGEEAVKQTQASPPDLVLMDIVLPGKMDGIEAANKIRESCDIPVLYLTAYADDAFFQRAQVTEPYAYLLKPSSPREIQLAIEIALYRHKTERTARTKLEKAVTKRTAELEQAQRRITSILENISDAFVSLDADWHYTYVNAKAGEFFGHKPETLIGKHIWTEFPEGVGQPFYHAYHKAMAEQTPIELEAYYPPWERWFENRIYPSKEGLSIFFHDITERKKTALELATYRDHLEKMVEVRTADLEATNRELEAFSYSVSHDLRAPLRAMQGFAQALEEDYGAKLGSTGLDYIQRIVTSAQRMDTLIQDLLAYSQLARADIEIKPVSLTGAVMEALDQLDVEIKQSGAQITVAPSLSEVIGHAPTLAQIISNLLGNAIKFVPSGTRPSVEVWTEERGERVRLWVADNGIGISPEHQKRIFRVFERLHGVETYPGTGIGLAIVRKGAERMGGEAGVEAMVGKGSRFWVELGKPPSTENP</sequence>
<dbReference type="SMART" id="SM00387">
    <property type="entry name" value="HATPase_c"/>
    <property type="match status" value="1"/>
</dbReference>
<dbReference type="CDD" id="cd17534">
    <property type="entry name" value="REC_DC-like"/>
    <property type="match status" value="1"/>
</dbReference>
<keyword evidence="4" id="KW-0808">Transferase</keyword>
<feature type="domain" description="Response regulatory" evidence="9">
    <location>
        <begin position="3"/>
        <end position="118"/>
    </location>
</feature>
<dbReference type="PROSITE" id="PS50110">
    <property type="entry name" value="RESPONSE_REGULATORY"/>
    <property type="match status" value="1"/>
</dbReference>
<dbReference type="EMBL" id="AP013066">
    <property type="protein sequence ID" value="BAN35672.1"/>
    <property type="molecule type" value="Genomic_DNA"/>
</dbReference>
<dbReference type="RefSeq" id="WP_009204864.1">
    <property type="nucleotide sequence ID" value="NC_022357.1"/>
</dbReference>
<evidence type="ECO:0000256" key="7">
    <source>
        <dbReference type="PROSITE-ProRule" id="PRU00169"/>
    </source>
</evidence>
<dbReference type="NCBIfam" id="TIGR00229">
    <property type="entry name" value="sensory_box"/>
    <property type="match status" value="1"/>
</dbReference>
<evidence type="ECO:0000256" key="5">
    <source>
        <dbReference type="ARBA" id="ARBA00022777"/>
    </source>
</evidence>
<keyword evidence="3 7" id="KW-0597">Phosphoprotein</keyword>
<dbReference type="CDD" id="cd00130">
    <property type="entry name" value="PAS"/>
    <property type="match status" value="1"/>
</dbReference>
<evidence type="ECO:0000256" key="6">
    <source>
        <dbReference type="ARBA" id="ARBA00023136"/>
    </source>
</evidence>
<dbReference type="Gene3D" id="1.10.287.130">
    <property type="match status" value="1"/>
</dbReference>
<dbReference type="KEGG" id="sdr:SCD_n01861"/>
<dbReference type="SUPFAM" id="SSF55785">
    <property type="entry name" value="PYP-like sensor domain (PAS domain)"/>
    <property type="match status" value="1"/>
</dbReference>
<evidence type="ECO:0000256" key="4">
    <source>
        <dbReference type="ARBA" id="ARBA00022679"/>
    </source>
</evidence>
<keyword evidence="12" id="KW-1185">Reference proteome</keyword>
<feature type="modified residue" description="4-aspartylphosphate" evidence="7">
    <location>
        <position position="53"/>
    </location>
</feature>
<name>S6B530_SULDS</name>
<evidence type="ECO:0000256" key="2">
    <source>
        <dbReference type="ARBA" id="ARBA00012438"/>
    </source>
</evidence>
<dbReference type="Gene3D" id="3.30.450.20">
    <property type="entry name" value="PAS domain"/>
    <property type="match status" value="1"/>
</dbReference>
<dbReference type="HOGENOM" id="CLU_000445_114_72_4"/>
<dbReference type="SMART" id="SM00448">
    <property type="entry name" value="REC"/>
    <property type="match status" value="1"/>
</dbReference>
<dbReference type="InterPro" id="IPR004358">
    <property type="entry name" value="Sig_transdc_His_kin-like_C"/>
</dbReference>
<evidence type="ECO:0000259" key="8">
    <source>
        <dbReference type="PROSITE" id="PS50109"/>
    </source>
</evidence>
<dbReference type="PRINTS" id="PR00344">
    <property type="entry name" value="BCTRLSENSOR"/>
</dbReference>
<evidence type="ECO:0000259" key="9">
    <source>
        <dbReference type="PROSITE" id="PS50110"/>
    </source>
</evidence>
<feature type="domain" description="Histidine kinase" evidence="8">
    <location>
        <begin position="290"/>
        <end position="505"/>
    </location>
</feature>
<dbReference type="GO" id="GO:0000155">
    <property type="term" value="F:phosphorelay sensor kinase activity"/>
    <property type="evidence" value="ECO:0007669"/>
    <property type="project" value="InterPro"/>
</dbReference>
<evidence type="ECO:0000313" key="12">
    <source>
        <dbReference type="Proteomes" id="UP000015559"/>
    </source>
</evidence>
<dbReference type="eggNOG" id="COG3829">
    <property type="taxonomic scope" value="Bacteria"/>
</dbReference>
<keyword evidence="6" id="KW-0472">Membrane</keyword>
<dbReference type="InterPro" id="IPR011006">
    <property type="entry name" value="CheY-like_superfamily"/>
</dbReference>
<dbReference type="Pfam" id="PF00512">
    <property type="entry name" value="HisKA"/>
    <property type="match status" value="1"/>
</dbReference>
<dbReference type="InterPro" id="IPR001789">
    <property type="entry name" value="Sig_transdc_resp-reg_receiver"/>
</dbReference>
<dbReference type="InterPro" id="IPR036097">
    <property type="entry name" value="HisK_dim/P_sf"/>
</dbReference>
<dbReference type="InterPro" id="IPR013656">
    <property type="entry name" value="PAS_4"/>
</dbReference>
<evidence type="ECO:0000256" key="1">
    <source>
        <dbReference type="ARBA" id="ARBA00000085"/>
    </source>
</evidence>
<dbReference type="EC" id="2.7.13.3" evidence="2"/>
<dbReference type="Pfam" id="PF08448">
    <property type="entry name" value="PAS_4"/>
    <property type="match status" value="1"/>
</dbReference>
<dbReference type="InterPro" id="IPR003661">
    <property type="entry name" value="HisK_dim/P_dom"/>
</dbReference>
<dbReference type="InterPro" id="IPR005467">
    <property type="entry name" value="His_kinase_dom"/>
</dbReference>
<dbReference type="SUPFAM" id="SSF55874">
    <property type="entry name" value="ATPase domain of HSP90 chaperone/DNA topoisomerase II/histidine kinase"/>
    <property type="match status" value="1"/>
</dbReference>
<dbReference type="PROSITE" id="PS50109">
    <property type="entry name" value="HIS_KIN"/>
    <property type="match status" value="1"/>
</dbReference>
<dbReference type="Gene3D" id="3.30.565.10">
    <property type="entry name" value="Histidine kinase-like ATPase, C-terminal domain"/>
    <property type="match status" value="1"/>
</dbReference>
<comment type="catalytic activity">
    <reaction evidence="1">
        <text>ATP + protein L-histidine = ADP + protein N-phospho-L-histidine.</text>
        <dbReference type="EC" id="2.7.13.3"/>
    </reaction>
</comment>
<dbReference type="SMART" id="SM00091">
    <property type="entry name" value="PAS"/>
    <property type="match status" value="1"/>
</dbReference>
<dbReference type="Gene3D" id="3.40.50.2300">
    <property type="match status" value="1"/>
</dbReference>
<dbReference type="FunFam" id="1.10.287.130:FF:000070">
    <property type="entry name" value="Histidine kinase sensor protein"/>
    <property type="match status" value="1"/>
</dbReference>
<dbReference type="Proteomes" id="UP000015559">
    <property type="component" value="Chromosome"/>
</dbReference>
<dbReference type="Pfam" id="PF02518">
    <property type="entry name" value="HATPase_c"/>
    <property type="match status" value="1"/>
</dbReference>
<dbReference type="InterPro" id="IPR003594">
    <property type="entry name" value="HATPase_dom"/>
</dbReference>
<organism evidence="11 12">
    <name type="scientific">Sulfuricella denitrificans (strain DSM 22764 / NBRC 105220 / skB26)</name>
    <dbReference type="NCBI Taxonomy" id="1163617"/>
    <lineage>
        <taxon>Bacteria</taxon>
        <taxon>Pseudomonadati</taxon>
        <taxon>Pseudomonadota</taxon>
        <taxon>Betaproteobacteria</taxon>
        <taxon>Nitrosomonadales</taxon>
        <taxon>Sulfuricellaceae</taxon>
        <taxon>Sulfuricella</taxon>
    </lineage>
</organism>
<accession>S6B530</accession>
<dbReference type="SMART" id="SM00388">
    <property type="entry name" value="HisKA"/>
    <property type="match status" value="1"/>
</dbReference>
<feature type="domain" description="PAS" evidence="10">
    <location>
        <begin position="145"/>
        <end position="196"/>
    </location>
</feature>
<dbReference type="InterPro" id="IPR035965">
    <property type="entry name" value="PAS-like_dom_sf"/>
</dbReference>
<evidence type="ECO:0000313" key="11">
    <source>
        <dbReference type="EMBL" id="BAN35672.1"/>
    </source>
</evidence>
<dbReference type="PANTHER" id="PTHR42878">
    <property type="entry name" value="TWO-COMPONENT HISTIDINE KINASE"/>
    <property type="match status" value="1"/>
</dbReference>
<dbReference type="PANTHER" id="PTHR42878:SF15">
    <property type="entry name" value="BACTERIOPHYTOCHROME"/>
    <property type="match status" value="1"/>
</dbReference>
<dbReference type="InterPro" id="IPR036890">
    <property type="entry name" value="HATPase_C_sf"/>
</dbReference>
<keyword evidence="5 11" id="KW-0418">Kinase</keyword>
<dbReference type="SUPFAM" id="SSF47384">
    <property type="entry name" value="Homodimeric domain of signal transducing histidine kinase"/>
    <property type="match status" value="1"/>
</dbReference>
<dbReference type="PROSITE" id="PS50112">
    <property type="entry name" value="PAS"/>
    <property type="match status" value="1"/>
</dbReference>
<dbReference type="InterPro" id="IPR000014">
    <property type="entry name" value="PAS"/>
</dbReference>